<feature type="domain" description="RNase H type-1" evidence="8">
    <location>
        <begin position="1"/>
        <end position="155"/>
    </location>
</feature>
<proteinExistence type="inferred from homology"/>
<keyword evidence="4" id="KW-0540">Nuclease</keyword>
<organism evidence="9">
    <name type="scientific">Mimivirus LCMiAC01</name>
    <dbReference type="NCBI Taxonomy" id="2506608"/>
    <lineage>
        <taxon>Viruses</taxon>
        <taxon>Varidnaviria</taxon>
        <taxon>Bamfordvirae</taxon>
        <taxon>Nucleocytoviricota</taxon>
        <taxon>Megaviricetes</taxon>
        <taxon>Imitervirales</taxon>
        <taxon>Mimiviridae</taxon>
        <taxon>Klosneuvirinae</taxon>
    </lineage>
</organism>
<dbReference type="CDD" id="cd09280">
    <property type="entry name" value="RNase_HI_eukaryote_like"/>
    <property type="match status" value="1"/>
</dbReference>
<dbReference type="EMBL" id="MK500400">
    <property type="protein sequence ID" value="QBK88829.1"/>
    <property type="molecule type" value="Genomic_DNA"/>
</dbReference>
<accession>A0A481Z084</accession>
<evidence type="ECO:0000256" key="3">
    <source>
        <dbReference type="ARBA" id="ARBA00012180"/>
    </source>
</evidence>
<sequence length="176" mass="20357">MSNIIVFTDGSSRKTKYGTFAGIGINFPDNQLQDVADPFLIKPYSNNRSELFAIYMAIKLITYSGIKFDTIQIYTDSMYSLKSATEWIYTWVKNGWKTANKKNVKNRDILEELYKLLQKHKGKISFVHVLEHNKKTDYLSINNAIADKLANEGSEKAKQILMKIKKIKNKMKKKFT</sequence>
<dbReference type="GO" id="GO:0004523">
    <property type="term" value="F:RNA-DNA hybrid ribonuclease activity"/>
    <property type="evidence" value="ECO:0007669"/>
    <property type="project" value="UniProtKB-EC"/>
</dbReference>
<protein>
    <recommendedName>
        <fullName evidence="3">ribonuclease H</fullName>
        <ecNumber evidence="3">3.1.26.4</ecNumber>
    </recommendedName>
</protein>
<evidence type="ECO:0000313" key="9">
    <source>
        <dbReference type="EMBL" id="QBK88829.1"/>
    </source>
</evidence>
<dbReference type="InterPro" id="IPR012337">
    <property type="entry name" value="RNaseH-like_sf"/>
</dbReference>
<dbReference type="GO" id="GO:0003676">
    <property type="term" value="F:nucleic acid binding"/>
    <property type="evidence" value="ECO:0007669"/>
    <property type="project" value="InterPro"/>
</dbReference>
<evidence type="ECO:0000259" key="8">
    <source>
        <dbReference type="PROSITE" id="PS50879"/>
    </source>
</evidence>
<dbReference type="GO" id="GO:0043137">
    <property type="term" value="P:DNA replication, removal of RNA primer"/>
    <property type="evidence" value="ECO:0007669"/>
    <property type="project" value="TreeGrafter"/>
</dbReference>
<dbReference type="InterPro" id="IPR050092">
    <property type="entry name" value="RNase_H"/>
</dbReference>
<reference evidence="9" key="1">
    <citation type="journal article" date="2019" name="MBio">
        <title>Virus Genomes from Deep Sea Sediments Expand the Ocean Megavirome and Support Independent Origins of Viral Gigantism.</title>
        <authorList>
            <person name="Backstrom D."/>
            <person name="Yutin N."/>
            <person name="Jorgensen S.L."/>
            <person name="Dharamshi J."/>
            <person name="Homa F."/>
            <person name="Zaremba-Niedwiedzka K."/>
            <person name="Spang A."/>
            <person name="Wolf Y.I."/>
            <person name="Koonin E.V."/>
            <person name="Ettema T.J."/>
        </authorList>
    </citation>
    <scope>NUCLEOTIDE SEQUENCE</scope>
</reference>
<dbReference type="GO" id="GO:0046872">
    <property type="term" value="F:metal ion binding"/>
    <property type="evidence" value="ECO:0007669"/>
    <property type="project" value="UniProtKB-KW"/>
</dbReference>
<dbReference type="PANTHER" id="PTHR10642:SF26">
    <property type="entry name" value="RIBONUCLEASE H1"/>
    <property type="match status" value="1"/>
</dbReference>
<dbReference type="SUPFAM" id="SSF53098">
    <property type="entry name" value="Ribonuclease H-like"/>
    <property type="match status" value="1"/>
</dbReference>
<gene>
    <name evidence="9" type="ORF">LCMiAC01_05110</name>
</gene>
<keyword evidence="6" id="KW-0255">Endonuclease</keyword>
<evidence type="ECO:0000256" key="5">
    <source>
        <dbReference type="ARBA" id="ARBA00022723"/>
    </source>
</evidence>
<dbReference type="InterPro" id="IPR036397">
    <property type="entry name" value="RNaseH_sf"/>
</dbReference>
<keyword evidence="7" id="KW-0378">Hydrolase</keyword>
<dbReference type="InterPro" id="IPR002156">
    <property type="entry name" value="RNaseH_domain"/>
</dbReference>
<comment type="catalytic activity">
    <reaction evidence="1">
        <text>Endonucleolytic cleavage to 5'-phosphomonoester.</text>
        <dbReference type="EC" id="3.1.26.4"/>
    </reaction>
</comment>
<dbReference type="EC" id="3.1.26.4" evidence="3"/>
<name>A0A481Z084_9VIRU</name>
<dbReference type="Pfam" id="PF00075">
    <property type="entry name" value="RNase_H"/>
    <property type="match status" value="1"/>
</dbReference>
<dbReference type="Gene3D" id="3.30.420.10">
    <property type="entry name" value="Ribonuclease H-like superfamily/Ribonuclease H"/>
    <property type="match status" value="1"/>
</dbReference>
<dbReference type="PANTHER" id="PTHR10642">
    <property type="entry name" value="RIBONUCLEASE H1"/>
    <property type="match status" value="1"/>
</dbReference>
<evidence type="ECO:0000256" key="1">
    <source>
        <dbReference type="ARBA" id="ARBA00000077"/>
    </source>
</evidence>
<keyword evidence="5" id="KW-0479">Metal-binding</keyword>
<comment type="similarity">
    <text evidence="2">Belongs to the RNase H family.</text>
</comment>
<dbReference type="PROSITE" id="PS50879">
    <property type="entry name" value="RNASE_H_1"/>
    <property type="match status" value="1"/>
</dbReference>
<evidence type="ECO:0000256" key="4">
    <source>
        <dbReference type="ARBA" id="ARBA00022722"/>
    </source>
</evidence>
<evidence type="ECO:0000256" key="7">
    <source>
        <dbReference type="ARBA" id="ARBA00022801"/>
    </source>
</evidence>
<evidence type="ECO:0000256" key="2">
    <source>
        <dbReference type="ARBA" id="ARBA00005300"/>
    </source>
</evidence>
<evidence type="ECO:0000256" key="6">
    <source>
        <dbReference type="ARBA" id="ARBA00022759"/>
    </source>
</evidence>